<reference evidence="1 2" key="1">
    <citation type="journal article" date="2012" name="J. Bacteriol.">
        <title>Genome Sequence of the Filamentous Bacterium Fibrisoma limi BUZ 3T.</title>
        <authorList>
            <person name="Filippini M."/>
            <person name="Qi W."/>
            <person name="Jaenicke S."/>
            <person name="Goesmann A."/>
            <person name="Smits T.H."/>
            <person name="Bagheri H.C."/>
        </authorList>
    </citation>
    <scope>NUCLEOTIDE SEQUENCE [LARGE SCALE GENOMIC DNA]</scope>
    <source>
        <strain evidence="2">BUZ 3T</strain>
    </source>
</reference>
<comment type="caution">
    <text evidence="1">The sequence shown here is derived from an EMBL/GenBank/DDBJ whole genome shotgun (WGS) entry which is preliminary data.</text>
</comment>
<sequence length="52" mass="6060">METGRFCKSAPFPFVYCQLLNDLKIIVYNINQFYTTTITTWSDNNELGFSTL</sequence>
<dbReference type="AlphaFoldDB" id="I2GQV9"/>
<gene>
    <name evidence="1" type="ORF">BN8_05612</name>
</gene>
<evidence type="ECO:0000313" key="2">
    <source>
        <dbReference type="Proteomes" id="UP000009309"/>
    </source>
</evidence>
<accession>I2GQV9</accession>
<dbReference type="STRING" id="1185876.BN8_05612"/>
<name>I2GQV9_9BACT</name>
<protein>
    <submittedName>
        <fullName evidence="1">Uncharacterized protein</fullName>
    </submittedName>
</protein>
<keyword evidence="2" id="KW-1185">Reference proteome</keyword>
<organism evidence="1 2">
    <name type="scientific">Fibrisoma limi BUZ 3</name>
    <dbReference type="NCBI Taxonomy" id="1185876"/>
    <lineage>
        <taxon>Bacteria</taxon>
        <taxon>Pseudomonadati</taxon>
        <taxon>Bacteroidota</taxon>
        <taxon>Cytophagia</taxon>
        <taxon>Cytophagales</taxon>
        <taxon>Spirosomataceae</taxon>
        <taxon>Fibrisoma</taxon>
    </lineage>
</organism>
<dbReference type="Proteomes" id="UP000009309">
    <property type="component" value="Unassembled WGS sequence"/>
</dbReference>
<dbReference type="EMBL" id="CAIT01000009">
    <property type="protein sequence ID" value="CCH56287.1"/>
    <property type="molecule type" value="Genomic_DNA"/>
</dbReference>
<proteinExistence type="predicted"/>
<evidence type="ECO:0000313" key="1">
    <source>
        <dbReference type="EMBL" id="CCH56287.1"/>
    </source>
</evidence>